<evidence type="ECO:0000259" key="2">
    <source>
        <dbReference type="Pfam" id="PF01051"/>
    </source>
</evidence>
<organism evidence="3 4">
    <name type="scientific">Hymenobacter cavernae</name>
    <dbReference type="NCBI Taxonomy" id="2044852"/>
    <lineage>
        <taxon>Bacteria</taxon>
        <taxon>Pseudomonadati</taxon>
        <taxon>Bacteroidota</taxon>
        <taxon>Cytophagia</taxon>
        <taxon>Cytophagales</taxon>
        <taxon>Hymenobacteraceae</taxon>
        <taxon>Hymenobacter</taxon>
    </lineage>
</organism>
<dbReference type="InterPro" id="IPR000525">
    <property type="entry name" value="Initiator_Rep_WH1"/>
</dbReference>
<protein>
    <recommendedName>
        <fullName evidence="2">Initiator Rep protein WH1 domain-containing protein</fullName>
    </recommendedName>
</protein>
<reference evidence="4" key="1">
    <citation type="journal article" date="2019" name="Int. J. Syst. Evol. Microbiol.">
        <title>The Global Catalogue of Microorganisms (GCM) 10K type strain sequencing project: providing services to taxonomists for standard genome sequencing and annotation.</title>
        <authorList>
            <consortium name="The Broad Institute Genomics Platform"/>
            <consortium name="The Broad Institute Genome Sequencing Center for Infectious Disease"/>
            <person name="Wu L."/>
            <person name="Ma J."/>
        </authorList>
    </citation>
    <scope>NUCLEOTIDE SEQUENCE [LARGE SCALE GENOMIC DNA]</scope>
    <source>
        <strain evidence="4">CGMCC 1.15197</strain>
    </source>
</reference>
<dbReference type="SUPFAM" id="SSF54171">
    <property type="entry name" value="DNA-binding domain"/>
    <property type="match status" value="1"/>
</dbReference>
<proteinExistence type="inferred from homology"/>
<dbReference type="EMBL" id="BMHT01000013">
    <property type="protein sequence ID" value="GGF27978.1"/>
    <property type="molecule type" value="Genomic_DNA"/>
</dbReference>
<dbReference type="Pfam" id="PF01051">
    <property type="entry name" value="Rep3_N"/>
    <property type="match status" value="1"/>
</dbReference>
<dbReference type="InterPro" id="IPR036388">
    <property type="entry name" value="WH-like_DNA-bd_sf"/>
</dbReference>
<name>A0ABQ1UX55_9BACT</name>
<dbReference type="Proteomes" id="UP000632273">
    <property type="component" value="Unassembled WGS sequence"/>
</dbReference>
<accession>A0ABQ1UX55</accession>
<sequence>MPDNQYKGTTYDKSRNKWKARLRVDGMQRNLGYFDTQELAYAAIQAAKGSVPKPISVPKSIAQEPTTPENVQELITKSRKRSVVAQHNYLIEAPLALTLLEAKIFILMLRCLHKIDTKPQQIVISLEDLMGEKPGAMGGRNYDLLNAAIDNLMSVRLELPVVNRKKERHVISLVQGMRYDGTKGILVGMFSETAMPYLLHLAGEYTLGHVAELMSLSNVNTIRFYWLLKSWEFRSPITVTVEKLRNITTGKGTYTQFADYRSKVLKPSIAELNAKNFEIAYTENKKGRAVDSIEFTIKYHDQEDLGTSVSIEPTSITKQLTHGEQPTSLVDRVISRLRKLQLTEAQIKKVLQILNHDASQLEKLLKLTFPLLRDFETKSRHFDNLGASTLNLLKTNFPNLYQKTE</sequence>
<dbReference type="SUPFAM" id="SSF46785">
    <property type="entry name" value="Winged helix' DNA-binding domain"/>
    <property type="match status" value="2"/>
</dbReference>
<evidence type="ECO:0000256" key="1">
    <source>
        <dbReference type="ARBA" id="ARBA00038283"/>
    </source>
</evidence>
<keyword evidence="4" id="KW-1185">Reference proteome</keyword>
<feature type="domain" description="Initiator Rep protein WH1" evidence="2">
    <location>
        <begin position="84"/>
        <end position="229"/>
    </location>
</feature>
<evidence type="ECO:0000313" key="3">
    <source>
        <dbReference type="EMBL" id="GGF27978.1"/>
    </source>
</evidence>
<dbReference type="InterPro" id="IPR036390">
    <property type="entry name" value="WH_DNA-bd_sf"/>
</dbReference>
<comment type="caution">
    <text evidence="3">The sequence shown here is derived from an EMBL/GenBank/DDBJ whole genome shotgun (WGS) entry which is preliminary data.</text>
</comment>
<evidence type="ECO:0000313" key="4">
    <source>
        <dbReference type="Proteomes" id="UP000632273"/>
    </source>
</evidence>
<dbReference type="Gene3D" id="1.10.10.10">
    <property type="entry name" value="Winged helix-like DNA-binding domain superfamily/Winged helix DNA-binding domain"/>
    <property type="match status" value="2"/>
</dbReference>
<gene>
    <name evidence="3" type="ORF">GCM10011383_44630</name>
</gene>
<comment type="similarity">
    <text evidence="1">Belongs to the initiator RepB protein family.</text>
</comment>
<dbReference type="RefSeq" id="WP_188816319.1">
    <property type="nucleotide sequence ID" value="NZ_BMHT01000013.1"/>
</dbReference>
<dbReference type="Pfam" id="PF21205">
    <property type="entry name" value="Rep3_C"/>
    <property type="match status" value="1"/>
</dbReference>
<dbReference type="InterPro" id="IPR016177">
    <property type="entry name" value="DNA-bd_dom_sf"/>
</dbReference>